<keyword evidence="5" id="KW-1185">Reference proteome</keyword>
<dbReference type="InterPro" id="IPR032394">
    <property type="entry name" value="Anoct_dimer"/>
</dbReference>
<evidence type="ECO:0000313" key="4">
    <source>
        <dbReference type="EMBL" id="KPI93251.1"/>
    </source>
</evidence>
<keyword evidence="2" id="KW-0812">Transmembrane</keyword>
<dbReference type="GO" id="GO:0046983">
    <property type="term" value="F:protein dimerization activity"/>
    <property type="evidence" value="ECO:0007669"/>
    <property type="project" value="InterPro"/>
</dbReference>
<dbReference type="Proteomes" id="UP000053268">
    <property type="component" value="Unassembled WGS sequence"/>
</dbReference>
<evidence type="ECO:0000256" key="2">
    <source>
        <dbReference type="SAM" id="Phobius"/>
    </source>
</evidence>
<keyword evidence="2" id="KW-1133">Transmembrane helix</keyword>
<feature type="region of interest" description="Disordered" evidence="1">
    <location>
        <begin position="15"/>
        <end position="40"/>
    </location>
</feature>
<proteinExistence type="predicted"/>
<keyword evidence="2" id="KW-0472">Membrane</keyword>
<feature type="domain" description="Anoctamin dimerisation" evidence="3">
    <location>
        <begin position="42"/>
        <end position="87"/>
    </location>
</feature>
<gene>
    <name evidence="4" type="ORF">RR46_10511</name>
</gene>
<name>A0A194PIK7_PAPXU</name>
<dbReference type="EMBL" id="KQ459602">
    <property type="protein sequence ID" value="KPI93251.1"/>
    <property type="molecule type" value="Genomic_DNA"/>
</dbReference>
<dbReference type="AlphaFoldDB" id="A0A194PIK7"/>
<protein>
    <submittedName>
        <fullName evidence="4">Anoctamin-5</fullName>
    </submittedName>
</protein>
<reference evidence="4 5" key="1">
    <citation type="journal article" date="2015" name="Nat. Commun.">
        <title>Outbred genome sequencing and CRISPR/Cas9 gene editing in butterflies.</title>
        <authorList>
            <person name="Li X."/>
            <person name="Fan D."/>
            <person name="Zhang W."/>
            <person name="Liu G."/>
            <person name="Zhang L."/>
            <person name="Zhao L."/>
            <person name="Fang X."/>
            <person name="Chen L."/>
            <person name="Dong Y."/>
            <person name="Chen Y."/>
            <person name="Ding Y."/>
            <person name="Zhao R."/>
            <person name="Feng M."/>
            <person name="Zhu Y."/>
            <person name="Feng Y."/>
            <person name="Jiang X."/>
            <person name="Zhu D."/>
            <person name="Xiang H."/>
            <person name="Feng X."/>
            <person name="Li S."/>
            <person name="Wang J."/>
            <person name="Zhang G."/>
            <person name="Kronforst M.R."/>
            <person name="Wang W."/>
        </authorList>
    </citation>
    <scope>NUCLEOTIDE SEQUENCE [LARGE SCALE GENOMIC DNA]</scope>
    <source>
        <strain evidence="4">Ya'a_city_454_Px</strain>
        <tissue evidence="4">Whole body</tissue>
    </source>
</reference>
<feature type="domain" description="Anoctamin dimerisation" evidence="3">
    <location>
        <begin position="112"/>
        <end position="194"/>
    </location>
</feature>
<sequence length="293" mass="34307">MSDKLGKEKWTIERMTMEAAEDSTPDYNESTVPPKNNPGRTFRDGVRKIDLILVVKDEENIITDTMKNNFLTNIVKTGFEIEFEKGVIARAEHIMSYNEREWINLIRKQYTQPLEYSSLERSLVVYMTLLNVPFGDRQNYIGLERLMKRNIVIDAYALHDGPYFITQDATNINARQILFYNWVGFRNIFTRQPLNVVHEYFGPKIYGKVASYIVRMENHKSYASCSRSLAKQQYIMCLPVPLMVLFSYGYHPILMAAIFLILQYIFSIDVDEKEIPKKRERENYDESRSNSGT</sequence>
<dbReference type="Pfam" id="PF16178">
    <property type="entry name" value="Anoct_dimer"/>
    <property type="match status" value="2"/>
</dbReference>
<evidence type="ECO:0000259" key="3">
    <source>
        <dbReference type="Pfam" id="PF16178"/>
    </source>
</evidence>
<accession>A0A194PIK7</accession>
<evidence type="ECO:0000256" key="1">
    <source>
        <dbReference type="SAM" id="MobiDB-lite"/>
    </source>
</evidence>
<feature type="transmembrane region" description="Helical" evidence="2">
    <location>
        <begin position="248"/>
        <end position="268"/>
    </location>
</feature>
<organism evidence="4 5">
    <name type="scientific">Papilio xuthus</name>
    <name type="common">Asian swallowtail butterfly</name>
    <dbReference type="NCBI Taxonomy" id="66420"/>
    <lineage>
        <taxon>Eukaryota</taxon>
        <taxon>Metazoa</taxon>
        <taxon>Ecdysozoa</taxon>
        <taxon>Arthropoda</taxon>
        <taxon>Hexapoda</taxon>
        <taxon>Insecta</taxon>
        <taxon>Pterygota</taxon>
        <taxon>Neoptera</taxon>
        <taxon>Endopterygota</taxon>
        <taxon>Lepidoptera</taxon>
        <taxon>Glossata</taxon>
        <taxon>Ditrysia</taxon>
        <taxon>Papilionoidea</taxon>
        <taxon>Papilionidae</taxon>
        <taxon>Papilioninae</taxon>
        <taxon>Papilio</taxon>
    </lineage>
</organism>
<evidence type="ECO:0000313" key="5">
    <source>
        <dbReference type="Proteomes" id="UP000053268"/>
    </source>
</evidence>
<feature type="compositionally biased region" description="Polar residues" evidence="1">
    <location>
        <begin position="25"/>
        <end position="34"/>
    </location>
</feature>